<dbReference type="GO" id="GO:0006744">
    <property type="term" value="P:ubiquinone biosynthetic process"/>
    <property type="evidence" value="ECO:0007669"/>
    <property type="project" value="UniProtKB-KW"/>
</dbReference>
<evidence type="ECO:0000313" key="8">
    <source>
        <dbReference type="EMBL" id="SLN29819.1"/>
    </source>
</evidence>
<keyword evidence="9" id="KW-1185">Reference proteome</keyword>
<sequence>MPDADVKSKLLEAAKSHVPFDGWSETTFRAAQEDAGIEPGVAKAVCPRGAVDLALAFHEAGDAAMLERLEATDLSEMRFRDRVAFAVRARLEAVEDKELVRRGVTLFSLPPYAMDGAQAIWRTCDRIWVALGDSSNDVNWYTKRMTLSGVYSSTVLYWLGDTSPDHERTWEFLDRRIDDVMQIEKFKAQARENRLVSGLMAGPLAFLGRIKAPKDEQQTGMPGRWHGPQ</sequence>
<evidence type="ECO:0000313" key="9">
    <source>
        <dbReference type="Proteomes" id="UP000193827"/>
    </source>
</evidence>
<comment type="similarity">
    <text evidence="2">Belongs to the COQ9 family.</text>
</comment>
<reference evidence="8 9" key="1">
    <citation type="submission" date="2017-03" db="EMBL/GenBank/DDBJ databases">
        <authorList>
            <person name="Afonso C.L."/>
            <person name="Miller P.J."/>
            <person name="Scott M.A."/>
            <person name="Spackman E."/>
            <person name="Goraichik I."/>
            <person name="Dimitrov K.M."/>
            <person name="Suarez D.L."/>
            <person name="Swayne D.E."/>
        </authorList>
    </citation>
    <scope>NUCLEOTIDE SEQUENCE [LARGE SCALE GENOMIC DNA]</scope>
    <source>
        <strain evidence="8 9">CECT 8287</strain>
    </source>
</reference>
<dbReference type="Gene3D" id="1.10.357.10">
    <property type="entry name" value="Tetracycline Repressor, domain 2"/>
    <property type="match status" value="1"/>
</dbReference>
<evidence type="ECO:0000259" key="7">
    <source>
        <dbReference type="Pfam" id="PF08511"/>
    </source>
</evidence>
<evidence type="ECO:0000256" key="4">
    <source>
        <dbReference type="ARBA" id="ARBA00022946"/>
    </source>
</evidence>
<dbReference type="PANTHER" id="PTHR21427:SF19">
    <property type="entry name" value="UBIQUINONE BIOSYNTHESIS PROTEIN COQ9, MITOCHONDRIAL"/>
    <property type="match status" value="1"/>
</dbReference>
<dbReference type="InterPro" id="IPR012762">
    <property type="entry name" value="Ubiq_biosynth_COQ9"/>
</dbReference>
<dbReference type="EMBL" id="FWFL01000003">
    <property type="protein sequence ID" value="SLN29819.1"/>
    <property type="molecule type" value="Genomic_DNA"/>
</dbReference>
<comment type="function">
    <text evidence="6">Membrane-associated protein that warps the membrane surface to access and bind aromatic isoprenes with high specificity, including ubiquinone (CoQ) isoprene intermediates and presents them directly to COQ7, therefore facilitating the COQ7-mediated hydroxylase step. Participates in the biosynthesis of coenzyme Q, also named ubiquinone, an essential lipid-soluble electron transporter for aerobic cellular respiration.</text>
</comment>
<gene>
    <name evidence="8" type="ORF">PEL8287_01373</name>
</gene>
<dbReference type="Pfam" id="PF08511">
    <property type="entry name" value="COQ9"/>
    <property type="match status" value="1"/>
</dbReference>
<keyword evidence="3" id="KW-0831">Ubiquinone biosynthesis</keyword>
<dbReference type="InterPro" id="IPR013718">
    <property type="entry name" value="COQ9_C"/>
</dbReference>
<keyword evidence="4" id="KW-0809">Transit peptide</keyword>
<dbReference type="NCBIfam" id="TIGR02396">
    <property type="entry name" value="diverge_rpsU"/>
    <property type="match status" value="1"/>
</dbReference>
<feature type="domain" description="COQ9 C-terminal" evidence="7">
    <location>
        <begin position="115"/>
        <end position="184"/>
    </location>
</feature>
<accession>A0A1Y5S2J6</accession>
<protein>
    <recommendedName>
        <fullName evidence="7">COQ9 C-terminal domain-containing protein</fullName>
    </recommendedName>
</protein>
<evidence type="ECO:0000256" key="1">
    <source>
        <dbReference type="ARBA" id="ARBA00004749"/>
    </source>
</evidence>
<dbReference type="OrthoDB" id="7201143at2"/>
<evidence type="ECO:0000256" key="6">
    <source>
        <dbReference type="ARBA" id="ARBA00058104"/>
    </source>
</evidence>
<name>A0A1Y5S2J6_9RHOB</name>
<evidence type="ECO:0000256" key="3">
    <source>
        <dbReference type="ARBA" id="ARBA00022688"/>
    </source>
</evidence>
<keyword evidence="5" id="KW-0446">Lipid-binding</keyword>
<evidence type="ECO:0000256" key="2">
    <source>
        <dbReference type="ARBA" id="ARBA00010766"/>
    </source>
</evidence>
<dbReference type="RefSeq" id="WP_085891632.1">
    <property type="nucleotide sequence ID" value="NZ_FWFL01000003.1"/>
</dbReference>
<organism evidence="8 9">
    <name type="scientific">Roseovarius litorisediminis</name>
    <dbReference type="NCBI Taxonomy" id="1312363"/>
    <lineage>
        <taxon>Bacteria</taxon>
        <taxon>Pseudomonadati</taxon>
        <taxon>Pseudomonadota</taxon>
        <taxon>Alphaproteobacteria</taxon>
        <taxon>Rhodobacterales</taxon>
        <taxon>Roseobacteraceae</taxon>
        <taxon>Roseovarius</taxon>
    </lineage>
</organism>
<dbReference type="Proteomes" id="UP000193827">
    <property type="component" value="Unassembled WGS sequence"/>
</dbReference>
<dbReference type="AlphaFoldDB" id="A0A1Y5S2J6"/>
<proteinExistence type="inferred from homology"/>
<dbReference type="GO" id="GO:0008289">
    <property type="term" value="F:lipid binding"/>
    <property type="evidence" value="ECO:0007669"/>
    <property type="project" value="UniProtKB-KW"/>
</dbReference>
<evidence type="ECO:0000256" key="5">
    <source>
        <dbReference type="ARBA" id="ARBA00023121"/>
    </source>
</evidence>
<comment type="pathway">
    <text evidence="1">Cofactor biosynthesis; ubiquinone biosynthesis.</text>
</comment>
<dbReference type="PANTHER" id="PTHR21427">
    <property type="entry name" value="UBIQUINONE BIOSYNTHESIS PROTEIN COQ9, MITOCHONDRIAL"/>
    <property type="match status" value="1"/>
</dbReference>